<dbReference type="AlphaFoldDB" id="A0A8T7LT86"/>
<reference evidence="8" key="2">
    <citation type="journal article" date="2024" name="Nature">
        <title>Anoxygenic phototroph of the Chloroflexota uses a type I reaction centre.</title>
        <authorList>
            <person name="Tsuji J.M."/>
            <person name="Shaw N.A."/>
            <person name="Nagashima S."/>
            <person name="Venkiteswaran J.J."/>
            <person name="Schiff S.L."/>
            <person name="Watanabe T."/>
            <person name="Fukui M."/>
            <person name="Hanada S."/>
            <person name="Tank M."/>
            <person name="Neufeld J.D."/>
        </authorList>
    </citation>
    <scope>NUCLEOTIDE SEQUENCE</scope>
    <source>
        <strain evidence="8">L227-S17</strain>
    </source>
</reference>
<dbReference type="InterPro" id="IPR008988">
    <property type="entry name" value="Transcriptional_repressor_C"/>
</dbReference>
<dbReference type="Pfam" id="PF03099">
    <property type="entry name" value="BPL_LplA_LipB"/>
    <property type="match status" value="1"/>
</dbReference>
<evidence type="ECO:0000313" key="10">
    <source>
        <dbReference type="Proteomes" id="UP001431572"/>
    </source>
</evidence>
<reference evidence="7 9" key="1">
    <citation type="submission" date="2020-06" db="EMBL/GenBank/DDBJ databases">
        <title>Anoxygenic phototrophic Chloroflexota member uses a Type I reaction center.</title>
        <authorList>
            <person name="Tsuji J.M."/>
            <person name="Shaw N.A."/>
            <person name="Nagashima S."/>
            <person name="Venkiteswaran J."/>
            <person name="Schiff S.L."/>
            <person name="Hanada S."/>
            <person name="Tank M."/>
            <person name="Neufeld J.D."/>
        </authorList>
    </citation>
    <scope>NUCLEOTIDE SEQUENCE [LARGE SCALE GENOMIC DNA]</scope>
    <source>
        <strain evidence="7">L227-S17</strain>
    </source>
</reference>
<proteinExistence type="predicted"/>
<evidence type="ECO:0000256" key="4">
    <source>
        <dbReference type="ARBA" id="ARBA00023267"/>
    </source>
</evidence>
<dbReference type="GO" id="GO:0004077">
    <property type="term" value="F:biotin--[biotin carboxyl-carrier protein] ligase activity"/>
    <property type="evidence" value="ECO:0007669"/>
    <property type="project" value="UniProtKB-EC"/>
</dbReference>
<dbReference type="EMBL" id="CP128399">
    <property type="protein sequence ID" value="WJW67100.1"/>
    <property type="molecule type" value="Genomic_DNA"/>
</dbReference>
<dbReference type="SUPFAM" id="SSF55681">
    <property type="entry name" value="Class II aaRS and biotin synthetases"/>
    <property type="match status" value="1"/>
</dbReference>
<dbReference type="GO" id="GO:0005524">
    <property type="term" value="F:ATP binding"/>
    <property type="evidence" value="ECO:0007669"/>
    <property type="project" value="UniProtKB-KW"/>
</dbReference>
<dbReference type="InterPro" id="IPR045864">
    <property type="entry name" value="aa-tRNA-synth_II/BPL/LPL"/>
</dbReference>
<protein>
    <recommendedName>
        <fullName evidence="5">biotin--[biotin carboxyl-carrier protein] ligase</fullName>
        <ecNumber evidence="5">6.3.4.15</ecNumber>
    </recommendedName>
</protein>
<feature type="domain" description="BPL/LPL catalytic" evidence="6">
    <location>
        <begin position="8"/>
        <end position="198"/>
    </location>
</feature>
<keyword evidence="1 7" id="KW-0436">Ligase</keyword>
<gene>
    <name evidence="7" type="ORF">HXX08_05015</name>
    <name evidence="8" type="ORF">OZ401_000351</name>
</gene>
<evidence type="ECO:0000259" key="6">
    <source>
        <dbReference type="PROSITE" id="PS51733"/>
    </source>
</evidence>
<evidence type="ECO:0000313" key="8">
    <source>
        <dbReference type="EMBL" id="WJW67100.1"/>
    </source>
</evidence>
<evidence type="ECO:0000313" key="9">
    <source>
        <dbReference type="Proteomes" id="UP000521676"/>
    </source>
</evidence>
<sequence>MSSRIPFDPQFFQSKLTVPGYRFSYFPSIDSTNLEARRYLNSTTNPQPGILVADLQLAGRGRLGRSWQAPPASGLMCTVVIPIETPLERAFLYTASMGLAVKNATARFTDTTLQLKWPNDLLREGLKVGGILAELEIIRGEPWLALGFGLNISLDDADLLEAGIVGKAGNLVPNQVVSREELLAEIIDEFSDYRHALLLSMEHIRQEWAAALVTLGHRVQVFQGDVLTLEGLACGVDDNGTLVVEDDAGEQHRIQAGDVSVRLPGGRYSA</sequence>
<dbReference type="InterPro" id="IPR004143">
    <property type="entry name" value="BPL_LPL_catalytic"/>
</dbReference>
<dbReference type="InterPro" id="IPR004408">
    <property type="entry name" value="Biotin_CoA_COase_ligase"/>
</dbReference>
<dbReference type="EC" id="6.3.4.15" evidence="5"/>
<keyword evidence="4" id="KW-0092">Biotin</keyword>
<keyword evidence="2" id="KW-0547">Nucleotide-binding</keyword>
<dbReference type="GO" id="GO:0005737">
    <property type="term" value="C:cytoplasm"/>
    <property type="evidence" value="ECO:0007669"/>
    <property type="project" value="TreeGrafter"/>
</dbReference>
<dbReference type="EMBL" id="JACATZ010000001">
    <property type="protein sequence ID" value="NWJ45224.1"/>
    <property type="molecule type" value="Genomic_DNA"/>
</dbReference>
<dbReference type="Gene3D" id="2.30.30.100">
    <property type="match status" value="1"/>
</dbReference>
<evidence type="ECO:0000256" key="3">
    <source>
        <dbReference type="ARBA" id="ARBA00022840"/>
    </source>
</evidence>
<dbReference type="PROSITE" id="PS51733">
    <property type="entry name" value="BPL_LPL_CATALYTIC"/>
    <property type="match status" value="1"/>
</dbReference>
<evidence type="ECO:0000313" key="7">
    <source>
        <dbReference type="EMBL" id="NWJ45224.1"/>
    </source>
</evidence>
<evidence type="ECO:0000256" key="1">
    <source>
        <dbReference type="ARBA" id="ARBA00022598"/>
    </source>
</evidence>
<accession>A0A8T7LT86</accession>
<dbReference type="Proteomes" id="UP001431572">
    <property type="component" value="Chromosome 1"/>
</dbReference>
<keyword evidence="3" id="KW-0067">ATP-binding</keyword>
<dbReference type="InterPro" id="IPR003142">
    <property type="entry name" value="BPL_C"/>
</dbReference>
<dbReference type="Proteomes" id="UP000521676">
    <property type="component" value="Unassembled WGS sequence"/>
</dbReference>
<dbReference type="NCBIfam" id="TIGR00121">
    <property type="entry name" value="birA_ligase"/>
    <property type="match status" value="1"/>
</dbReference>
<keyword evidence="10" id="KW-1185">Reference proteome</keyword>
<evidence type="ECO:0000256" key="2">
    <source>
        <dbReference type="ARBA" id="ARBA00022741"/>
    </source>
</evidence>
<dbReference type="Pfam" id="PF02237">
    <property type="entry name" value="BPL_C"/>
    <property type="match status" value="1"/>
</dbReference>
<dbReference type="PANTHER" id="PTHR12835:SF5">
    <property type="entry name" value="BIOTIN--PROTEIN LIGASE"/>
    <property type="match status" value="1"/>
</dbReference>
<organism evidence="7 9">
    <name type="scientific">Candidatus Chlorohelix allophototropha</name>
    <dbReference type="NCBI Taxonomy" id="3003348"/>
    <lineage>
        <taxon>Bacteria</taxon>
        <taxon>Bacillati</taxon>
        <taxon>Chloroflexota</taxon>
        <taxon>Chloroflexia</taxon>
        <taxon>Candidatus Chloroheliales</taxon>
        <taxon>Candidatus Chloroheliaceae</taxon>
        <taxon>Candidatus Chlorohelix</taxon>
    </lineage>
</organism>
<dbReference type="CDD" id="cd16442">
    <property type="entry name" value="BPL"/>
    <property type="match status" value="1"/>
</dbReference>
<dbReference type="RefSeq" id="WP_341468996.1">
    <property type="nucleotide sequence ID" value="NZ_CP128399.1"/>
</dbReference>
<dbReference type="PANTHER" id="PTHR12835">
    <property type="entry name" value="BIOTIN PROTEIN LIGASE"/>
    <property type="match status" value="1"/>
</dbReference>
<name>A0A8T7LT86_9CHLR</name>
<evidence type="ECO:0000256" key="5">
    <source>
        <dbReference type="ARBA" id="ARBA00024227"/>
    </source>
</evidence>
<dbReference type="SUPFAM" id="SSF50037">
    <property type="entry name" value="C-terminal domain of transcriptional repressors"/>
    <property type="match status" value="1"/>
</dbReference>
<dbReference type="Gene3D" id="3.30.930.10">
    <property type="entry name" value="Bira Bifunctional Protein, Domain 2"/>
    <property type="match status" value="1"/>
</dbReference>